<dbReference type="Proteomes" id="UP001158066">
    <property type="component" value="Unassembled WGS sequence"/>
</dbReference>
<evidence type="ECO:0000313" key="2">
    <source>
        <dbReference type="Proteomes" id="UP001158066"/>
    </source>
</evidence>
<organism evidence="1 2">
    <name type="scientific">Anoxynatronum buryatiense</name>
    <dbReference type="NCBI Taxonomy" id="489973"/>
    <lineage>
        <taxon>Bacteria</taxon>
        <taxon>Bacillati</taxon>
        <taxon>Bacillota</taxon>
        <taxon>Clostridia</taxon>
        <taxon>Eubacteriales</taxon>
        <taxon>Clostridiaceae</taxon>
        <taxon>Anoxynatronum</taxon>
    </lineage>
</organism>
<protein>
    <submittedName>
        <fullName evidence="1">Uncharacterized protein</fullName>
    </submittedName>
</protein>
<evidence type="ECO:0000313" key="1">
    <source>
        <dbReference type="EMBL" id="SMP40460.1"/>
    </source>
</evidence>
<proteinExistence type="predicted"/>
<comment type="caution">
    <text evidence="1">The sequence shown here is derived from an EMBL/GenBank/DDBJ whole genome shotgun (WGS) entry which is preliminary data.</text>
</comment>
<dbReference type="AlphaFoldDB" id="A0AA46AHN5"/>
<accession>A0AA46AHN5</accession>
<keyword evidence="2" id="KW-1185">Reference proteome</keyword>
<gene>
    <name evidence="1" type="ORF">SAMN06296020_101389</name>
</gene>
<sequence>MQIKNLNEVIEFFRPGSGSAGFFNWIGKGMQKTKKSAADSFDPRAYMVYCW</sequence>
<name>A0AA46AHN5_9CLOT</name>
<reference evidence="1" key="1">
    <citation type="submission" date="2017-05" db="EMBL/GenBank/DDBJ databases">
        <authorList>
            <person name="Varghese N."/>
            <person name="Submissions S."/>
        </authorList>
    </citation>
    <scope>NUCLEOTIDE SEQUENCE</scope>
    <source>
        <strain evidence="1">Su22</strain>
    </source>
</reference>
<dbReference type="EMBL" id="FXUF01000001">
    <property type="protein sequence ID" value="SMP40460.1"/>
    <property type="molecule type" value="Genomic_DNA"/>
</dbReference>